<feature type="compositionally biased region" description="Polar residues" evidence="1">
    <location>
        <begin position="716"/>
        <end position="734"/>
    </location>
</feature>
<evidence type="ECO:0000256" key="2">
    <source>
        <dbReference type="SAM" id="Phobius"/>
    </source>
</evidence>
<organism evidence="3 4">
    <name type="scientific">Venturia inaequalis</name>
    <name type="common">Apple scab fungus</name>
    <dbReference type="NCBI Taxonomy" id="5025"/>
    <lineage>
        <taxon>Eukaryota</taxon>
        <taxon>Fungi</taxon>
        <taxon>Dikarya</taxon>
        <taxon>Ascomycota</taxon>
        <taxon>Pezizomycotina</taxon>
        <taxon>Dothideomycetes</taxon>
        <taxon>Pleosporomycetidae</taxon>
        <taxon>Venturiales</taxon>
        <taxon>Venturiaceae</taxon>
        <taxon>Venturia</taxon>
    </lineage>
</organism>
<feature type="transmembrane region" description="Helical" evidence="2">
    <location>
        <begin position="638"/>
        <end position="660"/>
    </location>
</feature>
<feature type="transmembrane region" description="Helical" evidence="2">
    <location>
        <begin position="562"/>
        <end position="586"/>
    </location>
</feature>
<gene>
    <name evidence="3" type="ORF">BLS_009980</name>
</gene>
<comment type="caution">
    <text evidence="3">The sequence shown here is derived from an EMBL/GenBank/DDBJ whole genome shotgun (WGS) entry which is preliminary data.</text>
</comment>
<feature type="compositionally biased region" description="Basic and acidic residues" evidence="1">
    <location>
        <begin position="175"/>
        <end position="198"/>
    </location>
</feature>
<dbReference type="AlphaFoldDB" id="A0A8H3V0N5"/>
<feature type="transmembrane region" description="Helical" evidence="2">
    <location>
        <begin position="381"/>
        <end position="401"/>
    </location>
</feature>
<protein>
    <submittedName>
        <fullName evidence="3">Uncharacterized protein</fullName>
    </submittedName>
</protein>
<evidence type="ECO:0000313" key="3">
    <source>
        <dbReference type="EMBL" id="KAE9979245.1"/>
    </source>
</evidence>
<evidence type="ECO:0000313" key="4">
    <source>
        <dbReference type="Proteomes" id="UP000433883"/>
    </source>
</evidence>
<dbReference type="EMBL" id="WNWQ01000096">
    <property type="protein sequence ID" value="KAE9979245.1"/>
    <property type="molecule type" value="Genomic_DNA"/>
</dbReference>
<name>A0A8H3V0N5_VENIN</name>
<feature type="region of interest" description="Disordered" evidence="1">
    <location>
        <begin position="716"/>
        <end position="751"/>
    </location>
</feature>
<reference evidence="3 4" key="1">
    <citation type="submission" date="2019-11" db="EMBL/GenBank/DDBJ databases">
        <title>Venturia inaequalis Genome Resource.</title>
        <authorList>
            <person name="Lichtner F.J."/>
        </authorList>
    </citation>
    <scope>NUCLEOTIDE SEQUENCE [LARGE SCALE GENOMIC DNA]</scope>
    <source>
        <strain evidence="3">Bline_iso_100314</strain>
    </source>
</reference>
<accession>A0A8H3V0N5</accession>
<feature type="region of interest" description="Disordered" evidence="1">
    <location>
        <begin position="768"/>
        <end position="790"/>
    </location>
</feature>
<feature type="compositionally biased region" description="Acidic residues" evidence="1">
    <location>
        <begin position="214"/>
        <end position="225"/>
    </location>
</feature>
<keyword evidence="2" id="KW-1133">Transmembrane helix</keyword>
<feature type="transmembrane region" description="Helical" evidence="2">
    <location>
        <begin position="485"/>
        <end position="504"/>
    </location>
</feature>
<keyword evidence="2" id="KW-0812">Transmembrane</keyword>
<keyword evidence="2" id="KW-0472">Membrane</keyword>
<feature type="transmembrane region" description="Helical" evidence="2">
    <location>
        <begin position="598"/>
        <end position="615"/>
    </location>
</feature>
<proteinExistence type="predicted"/>
<evidence type="ECO:0000256" key="1">
    <source>
        <dbReference type="SAM" id="MobiDB-lite"/>
    </source>
</evidence>
<dbReference type="Proteomes" id="UP000433883">
    <property type="component" value="Unassembled WGS sequence"/>
</dbReference>
<feature type="region of interest" description="Disordered" evidence="1">
    <location>
        <begin position="175"/>
        <end position="257"/>
    </location>
</feature>
<sequence>MIWPDAGCIRLQSPSGVKGNGDYDNYACSAGILIGNDPIYVLSSISTYNIAYSKKLMGCSIVKSGTKDAIYEKHPCPQTSTFLKLAAKTTYQACVTTAVALAYKTVEFKWNLKPPGKLRPGKVHPRDLGQPSKPFSEMFRIVGGGINGTANHPVQIVIGDEESGDEEVAYEEIGHKETGHEEVGHEEVGHEEIGHEENESAMDELGGRHHQDDVDSSQSEDEDEESAAKRMTGVAETHTIDGNGDQKDELATPATSESIEAPVVPVESGMTCDIKNLYSGREDSRGRYQWKETIPKNNKPVENAETAKYALLVRNVEVYNDPRKFLSIHSIVVQSPLLKRLLRKVLKNYPCLNLDLRMMEFTGRFEPIIHRWAKLQVNISYIIQVVLAILFGPIYALVYKYRELLCIEDEFEKRLIALQKGFLDASAQFTIPVAVASVVRLKQSAPLYEITFLESLTSMQFMALLATSVATGIGPHQETRMKGTVIALYSVLDFCLYISIVAYLRTSKSRWESLGELSKACAAYGSNLLPGFVYFQSHNPVPKITAKEYFSWTSKRGWKFGLIVWGLVFAGMIGLVIIYFAVIALVKLFEKKKRRQGTLGFVSLGLSVGMLYYAIKMESQRNHIKAILGKEFLDDQWGFGQVVALCLWIPLLLQTIYTILKSLGLAKTEPVSDPEGRRVRPQCSKADYCLQNATGSASLPAEPRHDIDPDEIKVQPSASTKEVDPSTSFVSASPQIPPELSNETEETVKQTGPGFQVLASGYKGKINAKVNEPTGTATHHGNPSKKPRTF</sequence>